<sequence>ASRRRESRRDQADRSRSRSPGPPADRPTLTDTDYYARNAEFRKWLLKKKDIYFDELGSKEARRYFKIFVEKWNEGRLSCKDGSRESISKYYAGIRPTDLNHRTKTRHQWGFAKNMNDQEKELIRDTVTEGTTAQRAPPTTAASRGAPQGPQRNPHPSVDRRPYGAAALDNHERRLQSEEAREAERDRLKRARRDHRQTHESVLEELVPKPTGRDALLAKRRQASAYHREEPDLDPVLPDAELLGGDPADRSLARLTAQQQRKERIRQERQEERQTGIRGKVAEHQSKEQATIAMLRQMAEQSRNMGRGLFEKK</sequence>
<feature type="compositionally biased region" description="Low complexity" evidence="1">
    <location>
        <begin position="131"/>
        <end position="142"/>
    </location>
</feature>
<dbReference type="OrthoDB" id="2139939at2759"/>
<feature type="region of interest" description="Disordered" evidence="1">
    <location>
        <begin position="1"/>
        <end position="32"/>
    </location>
</feature>
<name>A0A9W7ZUF0_9FUNG</name>
<dbReference type="PANTHER" id="PTHR34117">
    <property type="entry name" value="STYLE CELL-CYCLE INHIBITOR 1"/>
    <property type="match status" value="1"/>
</dbReference>
<evidence type="ECO:0000256" key="1">
    <source>
        <dbReference type="SAM" id="MobiDB-lite"/>
    </source>
</evidence>
<feature type="compositionally biased region" description="Basic and acidic residues" evidence="1">
    <location>
        <begin position="169"/>
        <end position="187"/>
    </location>
</feature>
<accession>A0A9W7ZUF0</accession>
<dbReference type="EMBL" id="JANBPT010000567">
    <property type="protein sequence ID" value="KAJ1916835.1"/>
    <property type="molecule type" value="Genomic_DNA"/>
</dbReference>
<keyword evidence="3" id="KW-1185">Reference proteome</keyword>
<feature type="region of interest" description="Disordered" evidence="1">
    <location>
        <begin position="129"/>
        <end position="209"/>
    </location>
</feature>
<dbReference type="PANTHER" id="PTHR34117:SF1">
    <property type="entry name" value="STYLE CELL-CYCLE INHIBITOR 1"/>
    <property type="match status" value="1"/>
</dbReference>
<feature type="region of interest" description="Disordered" evidence="1">
    <location>
        <begin position="222"/>
        <end position="288"/>
    </location>
</feature>
<feature type="compositionally biased region" description="Basic and acidic residues" evidence="1">
    <location>
        <begin position="260"/>
        <end position="287"/>
    </location>
</feature>
<protein>
    <submittedName>
        <fullName evidence="2">Uncharacterized protein</fullName>
    </submittedName>
</protein>
<organism evidence="2 3">
    <name type="scientific">Tieghemiomyces parasiticus</name>
    <dbReference type="NCBI Taxonomy" id="78921"/>
    <lineage>
        <taxon>Eukaryota</taxon>
        <taxon>Fungi</taxon>
        <taxon>Fungi incertae sedis</taxon>
        <taxon>Zoopagomycota</taxon>
        <taxon>Kickxellomycotina</taxon>
        <taxon>Dimargaritomycetes</taxon>
        <taxon>Dimargaritales</taxon>
        <taxon>Dimargaritaceae</taxon>
        <taxon>Tieghemiomyces</taxon>
    </lineage>
</organism>
<feature type="non-terminal residue" evidence="2">
    <location>
        <position position="1"/>
    </location>
</feature>
<reference evidence="2" key="1">
    <citation type="submission" date="2022-07" db="EMBL/GenBank/DDBJ databases">
        <title>Phylogenomic reconstructions and comparative analyses of Kickxellomycotina fungi.</title>
        <authorList>
            <person name="Reynolds N.K."/>
            <person name="Stajich J.E."/>
            <person name="Barry K."/>
            <person name="Grigoriev I.V."/>
            <person name="Crous P."/>
            <person name="Smith M.E."/>
        </authorList>
    </citation>
    <scope>NUCLEOTIDE SEQUENCE</scope>
    <source>
        <strain evidence="2">RSA 861</strain>
    </source>
</reference>
<evidence type="ECO:0000313" key="2">
    <source>
        <dbReference type="EMBL" id="KAJ1916835.1"/>
    </source>
</evidence>
<feature type="compositionally biased region" description="Basic and acidic residues" evidence="1">
    <location>
        <begin position="7"/>
        <end position="16"/>
    </location>
</feature>
<dbReference type="Proteomes" id="UP001150569">
    <property type="component" value="Unassembled WGS sequence"/>
</dbReference>
<dbReference type="InterPro" id="IPR044688">
    <property type="entry name" value="SCI-1-like"/>
</dbReference>
<dbReference type="AlphaFoldDB" id="A0A9W7ZUF0"/>
<evidence type="ECO:0000313" key="3">
    <source>
        <dbReference type="Proteomes" id="UP001150569"/>
    </source>
</evidence>
<gene>
    <name evidence="2" type="ORF">IWQ60_007976</name>
</gene>
<proteinExistence type="predicted"/>
<comment type="caution">
    <text evidence="2">The sequence shown here is derived from an EMBL/GenBank/DDBJ whole genome shotgun (WGS) entry which is preliminary data.</text>
</comment>